<dbReference type="GO" id="GO:0008206">
    <property type="term" value="P:bile acid metabolic process"/>
    <property type="evidence" value="ECO:0007669"/>
    <property type="project" value="UniProtKB-ARBA"/>
</dbReference>
<dbReference type="Gene3D" id="3.40.50.720">
    <property type="entry name" value="NAD(P)-binding Rossmann-like Domain"/>
    <property type="match status" value="1"/>
</dbReference>
<keyword evidence="2" id="KW-0560">Oxidoreductase</keyword>
<protein>
    <recommendedName>
        <fullName evidence="5">Oxidoreductase</fullName>
    </recommendedName>
</protein>
<dbReference type="Pfam" id="PF13561">
    <property type="entry name" value="adh_short_C2"/>
    <property type="match status" value="1"/>
</dbReference>
<dbReference type="PANTHER" id="PTHR48107">
    <property type="entry name" value="NADPH-DEPENDENT ALDEHYDE REDUCTASE-LIKE PROTEIN, CHLOROPLASTIC-RELATED"/>
    <property type="match status" value="1"/>
</dbReference>
<sequence length="263" mass="28639">MTNTRNLRDLNGKIAIVTGASRLKGIGASICLELAKRGADIFFTYWTPYDNSFPWRGHQTEPARLVELVEKQGVKCYSLELDLSDPSSPKHLLDVVHNNLGNPHILVNNACYSTSDSYETLSHSTLDSHYEINVRATTLLSLEFIKRFEAGGSGRIINLSSGQSLGPMTDELSYAITKGAVETLTYTLAAAVAHKGITVNAVNPGPTDTGWMSEDDKLNLASRFPKGRIGEPKDAANLVSFLASEEGAWVTGQIIHSEGGFRR</sequence>
<proteinExistence type="inferred from homology"/>
<dbReference type="OrthoDB" id="9803333at2"/>
<dbReference type="PRINTS" id="PR00080">
    <property type="entry name" value="SDRFAMILY"/>
</dbReference>
<dbReference type="InterPro" id="IPR002347">
    <property type="entry name" value="SDR_fam"/>
</dbReference>
<evidence type="ECO:0000313" key="4">
    <source>
        <dbReference type="Proteomes" id="UP000234748"/>
    </source>
</evidence>
<dbReference type="SUPFAM" id="SSF51735">
    <property type="entry name" value="NAD(P)-binding Rossmann-fold domains"/>
    <property type="match status" value="1"/>
</dbReference>
<evidence type="ECO:0000256" key="1">
    <source>
        <dbReference type="ARBA" id="ARBA00006484"/>
    </source>
</evidence>
<keyword evidence="4" id="KW-1185">Reference proteome</keyword>
<dbReference type="EMBL" id="PGUY01000070">
    <property type="protein sequence ID" value="PLT27996.1"/>
    <property type="molecule type" value="Genomic_DNA"/>
</dbReference>
<organism evidence="3 4">
    <name type="scientific">Peribacillus deserti</name>
    <dbReference type="NCBI Taxonomy" id="673318"/>
    <lineage>
        <taxon>Bacteria</taxon>
        <taxon>Bacillati</taxon>
        <taxon>Bacillota</taxon>
        <taxon>Bacilli</taxon>
        <taxon>Bacillales</taxon>
        <taxon>Bacillaceae</taxon>
        <taxon>Peribacillus</taxon>
    </lineage>
</organism>
<accession>A0A2N5M0V6</accession>
<dbReference type="PRINTS" id="PR00081">
    <property type="entry name" value="GDHRDH"/>
</dbReference>
<evidence type="ECO:0000256" key="2">
    <source>
        <dbReference type="ARBA" id="ARBA00023002"/>
    </source>
</evidence>
<dbReference type="PANTHER" id="PTHR48107:SF7">
    <property type="entry name" value="RE15974P"/>
    <property type="match status" value="1"/>
</dbReference>
<evidence type="ECO:0000313" key="3">
    <source>
        <dbReference type="EMBL" id="PLT27996.1"/>
    </source>
</evidence>
<dbReference type="GO" id="GO:0016614">
    <property type="term" value="F:oxidoreductase activity, acting on CH-OH group of donors"/>
    <property type="evidence" value="ECO:0007669"/>
    <property type="project" value="UniProtKB-ARBA"/>
</dbReference>
<dbReference type="AlphaFoldDB" id="A0A2N5M0V6"/>
<name>A0A2N5M0V6_9BACI</name>
<dbReference type="InterPro" id="IPR036291">
    <property type="entry name" value="NAD(P)-bd_dom_sf"/>
</dbReference>
<dbReference type="InterPro" id="IPR020904">
    <property type="entry name" value="Sc_DH/Rdtase_CS"/>
</dbReference>
<dbReference type="PROSITE" id="PS00061">
    <property type="entry name" value="ADH_SHORT"/>
    <property type="match status" value="1"/>
</dbReference>
<comment type="similarity">
    <text evidence="1">Belongs to the short-chain dehydrogenases/reductases (SDR) family.</text>
</comment>
<comment type="caution">
    <text evidence="3">The sequence shown here is derived from an EMBL/GenBank/DDBJ whole genome shotgun (WGS) entry which is preliminary data.</text>
</comment>
<reference evidence="3 4" key="1">
    <citation type="submission" date="2017-11" db="EMBL/GenBank/DDBJ databases">
        <title>Comparitive Functional Genomics of Dry Heat Resistant strains isolated from the Viking Spacecraft.</title>
        <authorList>
            <person name="Seuylemezian A."/>
            <person name="Cooper K."/>
            <person name="Vaishampayan P."/>
        </authorList>
    </citation>
    <scope>NUCLEOTIDE SEQUENCE [LARGE SCALE GENOMIC DNA]</scope>
    <source>
        <strain evidence="3 4">V1-29</strain>
    </source>
</reference>
<dbReference type="FunFam" id="3.40.50.720:FF:000084">
    <property type="entry name" value="Short-chain dehydrogenase reductase"/>
    <property type="match status" value="1"/>
</dbReference>
<dbReference type="NCBIfam" id="NF009499">
    <property type="entry name" value="PRK12859.1"/>
    <property type="match status" value="1"/>
</dbReference>
<dbReference type="Proteomes" id="UP000234748">
    <property type="component" value="Unassembled WGS sequence"/>
</dbReference>
<dbReference type="NCBIfam" id="NF009389">
    <property type="entry name" value="PRK12748.1"/>
    <property type="match status" value="1"/>
</dbReference>
<evidence type="ECO:0008006" key="5">
    <source>
        <dbReference type="Google" id="ProtNLM"/>
    </source>
</evidence>
<dbReference type="CDD" id="cd05233">
    <property type="entry name" value="SDR_c"/>
    <property type="match status" value="1"/>
</dbReference>
<gene>
    <name evidence="3" type="ORF">CUU66_20910</name>
</gene>
<dbReference type="RefSeq" id="WP_101645332.1">
    <property type="nucleotide sequence ID" value="NZ_PGUY01000070.1"/>
</dbReference>